<accession>A0AAW0N1N0</accession>
<gene>
    <name evidence="1" type="ORF">WMY93_024568</name>
</gene>
<dbReference type="EMBL" id="JBBPFD010000018">
    <property type="protein sequence ID" value="KAK7889008.1"/>
    <property type="molecule type" value="Genomic_DNA"/>
</dbReference>
<name>A0AAW0N1N0_9GOBI</name>
<dbReference type="AlphaFoldDB" id="A0AAW0N1N0"/>
<evidence type="ECO:0000313" key="2">
    <source>
        <dbReference type="Proteomes" id="UP001460270"/>
    </source>
</evidence>
<keyword evidence="2" id="KW-1185">Reference proteome</keyword>
<evidence type="ECO:0000313" key="1">
    <source>
        <dbReference type="EMBL" id="KAK7889008.1"/>
    </source>
</evidence>
<reference evidence="2" key="1">
    <citation type="submission" date="2024-04" db="EMBL/GenBank/DDBJ databases">
        <title>Salinicola lusitanus LLJ914,a marine bacterium isolated from the Okinawa Trough.</title>
        <authorList>
            <person name="Li J."/>
        </authorList>
    </citation>
    <scope>NUCLEOTIDE SEQUENCE [LARGE SCALE GENOMIC DNA]</scope>
</reference>
<proteinExistence type="predicted"/>
<dbReference type="Proteomes" id="UP001460270">
    <property type="component" value="Unassembled WGS sequence"/>
</dbReference>
<organism evidence="1 2">
    <name type="scientific">Mugilogobius chulae</name>
    <name type="common">yellowstripe goby</name>
    <dbReference type="NCBI Taxonomy" id="88201"/>
    <lineage>
        <taxon>Eukaryota</taxon>
        <taxon>Metazoa</taxon>
        <taxon>Chordata</taxon>
        <taxon>Craniata</taxon>
        <taxon>Vertebrata</taxon>
        <taxon>Euteleostomi</taxon>
        <taxon>Actinopterygii</taxon>
        <taxon>Neopterygii</taxon>
        <taxon>Teleostei</taxon>
        <taxon>Neoteleostei</taxon>
        <taxon>Acanthomorphata</taxon>
        <taxon>Gobiaria</taxon>
        <taxon>Gobiiformes</taxon>
        <taxon>Gobioidei</taxon>
        <taxon>Gobiidae</taxon>
        <taxon>Gobionellinae</taxon>
        <taxon>Mugilogobius</taxon>
    </lineage>
</organism>
<comment type="caution">
    <text evidence="1">The sequence shown here is derived from an EMBL/GenBank/DDBJ whole genome shotgun (WGS) entry which is preliminary data.</text>
</comment>
<protein>
    <submittedName>
        <fullName evidence="1">Uncharacterized protein</fullName>
    </submittedName>
</protein>
<sequence>MWRLHWERIRLKSIFPGDRSGLVRLSIHYTSVLAGIYVTPRGFGRNRTAVDSIWLCVGHVPAEEDLQFLVHLLNCVCVVEPAQVGHLEEPHTKHLGAVNLNFGCSCSVPHSAPLTASIWPPSLLSGAAWHRATTQTQEPTVGITAELLEGC</sequence>